<feature type="domain" description="ThuA-like" evidence="1">
    <location>
        <begin position="33"/>
        <end position="244"/>
    </location>
</feature>
<organism evidence="2 3">
    <name type="scientific">Anaerobaca lacustris</name>
    <dbReference type="NCBI Taxonomy" id="3044600"/>
    <lineage>
        <taxon>Bacteria</taxon>
        <taxon>Pseudomonadati</taxon>
        <taxon>Planctomycetota</taxon>
        <taxon>Phycisphaerae</taxon>
        <taxon>Sedimentisphaerales</taxon>
        <taxon>Anaerobacaceae</taxon>
        <taxon>Anaerobaca</taxon>
    </lineage>
</organism>
<sequence length="250" mass="27847">MGRLFMGLVLVGAMVQGVCGAAEEGKQPAQIKVLLIAGDDVAPYHDWREISEKTREVLAGSDRFDVRVSEDPLILDSKAALAKYDVIVLTMFHRGTPKMTDQAKENLLNFVKGGKGFYVQHLASASFPDWAEFGKLCGRKWVMGTSGHGPRSVFDAKIVKKDHPITKGMKDFKIFDELYAKLQGDEEIEVLVSAYSDWSEKEEPLVFTRPYGKGRSVQNAFGHDFKAILHPSMQQLIRNGVEWAATGEVR</sequence>
<comment type="caution">
    <text evidence="2">The sequence shown here is derived from an EMBL/GenBank/DDBJ whole genome shotgun (WGS) entry which is preliminary data.</text>
</comment>
<reference evidence="2" key="1">
    <citation type="submission" date="2023-05" db="EMBL/GenBank/DDBJ databases">
        <title>Anaerotaeda fermentans gen. nov., sp. nov., a novel anaerobic planctomycete of the new family within the order Sedimentisphaerales isolated from Taman Peninsula, Russia.</title>
        <authorList>
            <person name="Khomyakova M.A."/>
            <person name="Merkel A.Y."/>
            <person name="Slobodkin A.I."/>
        </authorList>
    </citation>
    <scope>NUCLEOTIDE SEQUENCE</scope>
    <source>
        <strain evidence="2">M17dextr</strain>
    </source>
</reference>
<dbReference type="Pfam" id="PF06283">
    <property type="entry name" value="ThuA"/>
    <property type="match status" value="1"/>
</dbReference>
<dbReference type="InterPro" id="IPR029010">
    <property type="entry name" value="ThuA-like"/>
</dbReference>
<evidence type="ECO:0000313" key="3">
    <source>
        <dbReference type="Proteomes" id="UP001431776"/>
    </source>
</evidence>
<dbReference type="SUPFAM" id="SSF52317">
    <property type="entry name" value="Class I glutamine amidotransferase-like"/>
    <property type="match status" value="1"/>
</dbReference>
<evidence type="ECO:0000259" key="1">
    <source>
        <dbReference type="Pfam" id="PF06283"/>
    </source>
</evidence>
<dbReference type="PANTHER" id="PTHR40469:SF2">
    <property type="entry name" value="GALACTOSE-BINDING DOMAIN-LIKE SUPERFAMILY PROTEIN"/>
    <property type="match status" value="1"/>
</dbReference>
<evidence type="ECO:0000313" key="2">
    <source>
        <dbReference type="EMBL" id="MDI6450383.1"/>
    </source>
</evidence>
<dbReference type="EMBL" id="JASCXX010000019">
    <property type="protein sequence ID" value="MDI6450383.1"/>
    <property type="molecule type" value="Genomic_DNA"/>
</dbReference>
<dbReference type="Proteomes" id="UP001431776">
    <property type="component" value="Unassembled WGS sequence"/>
</dbReference>
<protein>
    <submittedName>
        <fullName evidence="2">ThuA domain-containing protein</fullName>
    </submittedName>
</protein>
<accession>A0AAW6TXC8</accession>
<dbReference type="PANTHER" id="PTHR40469">
    <property type="entry name" value="SECRETED GLYCOSYL HYDROLASE"/>
    <property type="match status" value="1"/>
</dbReference>
<name>A0AAW6TXC8_9BACT</name>
<proteinExistence type="predicted"/>
<dbReference type="RefSeq" id="WP_349245793.1">
    <property type="nucleotide sequence ID" value="NZ_JASCXX010000019.1"/>
</dbReference>
<dbReference type="InterPro" id="IPR029062">
    <property type="entry name" value="Class_I_gatase-like"/>
</dbReference>
<dbReference type="AlphaFoldDB" id="A0AAW6TXC8"/>
<gene>
    <name evidence="2" type="ORF">QJ522_15080</name>
</gene>
<keyword evidence="3" id="KW-1185">Reference proteome</keyword>
<dbReference type="Gene3D" id="3.40.50.880">
    <property type="match status" value="1"/>
</dbReference>